<dbReference type="Proteomes" id="UP000669179">
    <property type="component" value="Unassembled WGS sequence"/>
</dbReference>
<dbReference type="RefSeq" id="WP_208263603.1">
    <property type="nucleotide sequence ID" value="NZ_JAGEOJ010000036.1"/>
</dbReference>
<evidence type="ECO:0000313" key="4">
    <source>
        <dbReference type="Proteomes" id="UP000669179"/>
    </source>
</evidence>
<evidence type="ECO:0000259" key="2">
    <source>
        <dbReference type="Pfam" id="PF03551"/>
    </source>
</evidence>
<dbReference type="InterPro" id="IPR036388">
    <property type="entry name" value="WH-like_DNA-bd_sf"/>
</dbReference>
<dbReference type="InterPro" id="IPR036390">
    <property type="entry name" value="WH_DNA-bd_sf"/>
</dbReference>
<proteinExistence type="predicted"/>
<accession>A0A939PN92</accession>
<organism evidence="3 4">
    <name type="scientific">Actinomadura barringtoniae</name>
    <dbReference type="NCBI Taxonomy" id="1427535"/>
    <lineage>
        <taxon>Bacteria</taxon>
        <taxon>Bacillati</taxon>
        <taxon>Actinomycetota</taxon>
        <taxon>Actinomycetes</taxon>
        <taxon>Streptosporangiales</taxon>
        <taxon>Thermomonosporaceae</taxon>
        <taxon>Actinomadura</taxon>
    </lineage>
</organism>
<name>A0A939PN92_9ACTN</name>
<dbReference type="AlphaFoldDB" id="A0A939PN92"/>
<dbReference type="InterPro" id="IPR052509">
    <property type="entry name" value="Metal_resp_DNA-bind_regulator"/>
</dbReference>
<dbReference type="PANTHER" id="PTHR33169">
    <property type="entry name" value="PADR-FAMILY TRANSCRIPTIONAL REGULATOR"/>
    <property type="match status" value="1"/>
</dbReference>
<dbReference type="SUPFAM" id="SSF46785">
    <property type="entry name" value="Winged helix' DNA-binding domain"/>
    <property type="match status" value="1"/>
</dbReference>
<feature type="domain" description="Transcription regulator PadR N-terminal" evidence="2">
    <location>
        <begin position="12"/>
        <end position="97"/>
    </location>
</feature>
<sequence length="198" mass="21571">MAADLTPAELTLLGLLVEKPRHGYELDEVINARGMREWTEIGFSSIYYLLTRLRDRGLITEATGAPAPRGKAPQGRASRGKARRVYEPTPEGRRVCAQAAEAAVAELRPVFPPVLVGLANQPLIPPERLRDALERRAAALAERIAAVGAARDAQPGLPDFVRAIFDYSLGQLTAEQQWLAAYMDGRPPLRKADGHGSL</sequence>
<evidence type="ECO:0000256" key="1">
    <source>
        <dbReference type="SAM" id="MobiDB-lite"/>
    </source>
</evidence>
<keyword evidence="4" id="KW-1185">Reference proteome</keyword>
<evidence type="ECO:0000313" key="3">
    <source>
        <dbReference type="EMBL" id="MBO2455375.1"/>
    </source>
</evidence>
<comment type="caution">
    <text evidence="3">The sequence shown here is derived from an EMBL/GenBank/DDBJ whole genome shotgun (WGS) entry which is preliminary data.</text>
</comment>
<gene>
    <name evidence="3" type="ORF">J4573_50440</name>
</gene>
<dbReference type="Gene3D" id="1.10.10.10">
    <property type="entry name" value="Winged helix-like DNA-binding domain superfamily/Winged helix DNA-binding domain"/>
    <property type="match status" value="1"/>
</dbReference>
<dbReference type="PANTHER" id="PTHR33169:SF14">
    <property type="entry name" value="TRANSCRIPTIONAL REGULATOR RV3488"/>
    <property type="match status" value="1"/>
</dbReference>
<feature type="region of interest" description="Disordered" evidence="1">
    <location>
        <begin position="62"/>
        <end position="88"/>
    </location>
</feature>
<dbReference type="EMBL" id="JAGEOJ010000036">
    <property type="protein sequence ID" value="MBO2455375.1"/>
    <property type="molecule type" value="Genomic_DNA"/>
</dbReference>
<protein>
    <submittedName>
        <fullName evidence="3">PadR family transcriptional regulator</fullName>
    </submittedName>
</protein>
<dbReference type="InterPro" id="IPR005149">
    <property type="entry name" value="Tscrpt_reg_PadR_N"/>
</dbReference>
<reference evidence="3" key="1">
    <citation type="submission" date="2021-03" db="EMBL/GenBank/DDBJ databases">
        <authorList>
            <person name="Kanchanasin P."/>
            <person name="Saeng-In P."/>
            <person name="Phongsopitanun W."/>
            <person name="Yuki M."/>
            <person name="Kudo T."/>
            <person name="Ohkuma M."/>
            <person name="Tanasupawat S."/>
        </authorList>
    </citation>
    <scope>NUCLEOTIDE SEQUENCE</scope>
    <source>
        <strain evidence="3">GKU 128</strain>
    </source>
</reference>
<dbReference type="Pfam" id="PF03551">
    <property type="entry name" value="PadR"/>
    <property type="match status" value="1"/>
</dbReference>